<dbReference type="EMBL" id="GBRH01168083">
    <property type="protein sequence ID" value="JAE29813.1"/>
    <property type="molecule type" value="Transcribed_RNA"/>
</dbReference>
<reference evidence="1" key="2">
    <citation type="journal article" date="2015" name="Data Brief">
        <title>Shoot transcriptome of the giant reed, Arundo donax.</title>
        <authorList>
            <person name="Barrero R.A."/>
            <person name="Guerrero F.D."/>
            <person name="Moolhuijzen P."/>
            <person name="Goolsby J.A."/>
            <person name="Tidwell J."/>
            <person name="Bellgard S.E."/>
            <person name="Bellgard M.I."/>
        </authorList>
    </citation>
    <scope>NUCLEOTIDE SEQUENCE</scope>
    <source>
        <tissue evidence="1">Shoot tissue taken approximately 20 cm above the soil surface</tissue>
    </source>
</reference>
<organism evidence="1">
    <name type="scientific">Arundo donax</name>
    <name type="common">Giant reed</name>
    <name type="synonym">Donax arundinaceus</name>
    <dbReference type="NCBI Taxonomy" id="35708"/>
    <lineage>
        <taxon>Eukaryota</taxon>
        <taxon>Viridiplantae</taxon>
        <taxon>Streptophyta</taxon>
        <taxon>Embryophyta</taxon>
        <taxon>Tracheophyta</taxon>
        <taxon>Spermatophyta</taxon>
        <taxon>Magnoliopsida</taxon>
        <taxon>Liliopsida</taxon>
        <taxon>Poales</taxon>
        <taxon>Poaceae</taxon>
        <taxon>PACMAD clade</taxon>
        <taxon>Arundinoideae</taxon>
        <taxon>Arundineae</taxon>
        <taxon>Arundo</taxon>
    </lineage>
</organism>
<name>A0A0A9HA66_ARUDO</name>
<evidence type="ECO:0000313" key="1">
    <source>
        <dbReference type="EMBL" id="JAE29813.1"/>
    </source>
</evidence>
<dbReference type="AlphaFoldDB" id="A0A0A9HA66"/>
<proteinExistence type="predicted"/>
<accession>A0A0A9HA66</accession>
<sequence length="70" mass="7925">MLCTCTKDLTLTPYSDIRAELSPYVACMGNFWQTSILLMLRVWAISSTTAMLSAQCWLHFFLAPTCDSVR</sequence>
<reference evidence="1" key="1">
    <citation type="submission" date="2014-09" db="EMBL/GenBank/DDBJ databases">
        <authorList>
            <person name="Magalhaes I.L.F."/>
            <person name="Oliveira U."/>
            <person name="Santos F.R."/>
            <person name="Vidigal T.H.D.A."/>
            <person name="Brescovit A.D."/>
            <person name="Santos A.J."/>
        </authorList>
    </citation>
    <scope>NUCLEOTIDE SEQUENCE</scope>
    <source>
        <tissue evidence="1">Shoot tissue taken approximately 20 cm above the soil surface</tissue>
    </source>
</reference>
<protein>
    <submittedName>
        <fullName evidence="1">Uncharacterized protein</fullName>
    </submittedName>
</protein>